<evidence type="ECO:0000256" key="1">
    <source>
        <dbReference type="SAM" id="MobiDB-lite"/>
    </source>
</evidence>
<feature type="compositionally biased region" description="Basic and acidic residues" evidence="1">
    <location>
        <begin position="106"/>
        <end position="116"/>
    </location>
</feature>
<accession>A0A913YAV3</accession>
<proteinExistence type="predicted"/>
<sequence length="491" mass="57390">MSYDDSFYEEVTDEKWKILTTSSTRQHSKKNDNLVIPQDMLLMKTNVLSHIPECFDLSSPKVPVKHRGKLKERHPPKTQVFVQKRPKNEPLVRTKSDEEKIKHFQERNRNLRHETASDSNSTTKVRFTDADGQVGDPSSYTYQKTKSKIRLKTKTKIRRSNWRSKSAPTLRRNEEITTSCTEFSQETNISFAAYVKKRTPNLNLSKKSKAKTQKLRRTHGSENINLVGFAGKDESLKSASKRNVTFNPIFEDEDFEEQGTAHNTRENHVTSNRLSRESHVSSRINENTKSRGSDLKSAPKRHTDHVQNFESLKRDPHVQGTNRDIEVRSHNDDTEYEIPITRIDDNLTEFDEEKYSDHVPVTCIDQRDPHVPVTCIGRENYSNDVPVTCIDDVPVTCIDEILEHHDHVQNKNDYVGSHVRKPTLIRAGRLHDLDMCNWYDEDYDYDYNQEYDDDDDDFETRMLRRTATILTFDLKSRRRELYTIDEQPNEE</sequence>
<dbReference type="RefSeq" id="XP_020916942.2">
    <property type="nucleotide sequence ID" value="XM_021061283.2"/>
</dbReference>
<dbReference type="AlphaFoldDB" id="A0A913YAV3"/>
<evidence type="ECO:0000313" key="3">
    <source>
        <dbReference type="Proteomes" id="UP000887567"/>
    </source>
</evidence>
<organism evidence="2 3">
    <name type="scientific">Exaiptasia diaphana</name>
    <name type="common">Tropical sea anemone</name>
    <name type="synonym">Aiptasia pulchella</name>
    <dbReference type="NCBI Taxonomy" id="2652724"/>
    <lineage>
        <taxon>Eukaryota</taxon>
        <taxon>Metazoa</taxon>
        <taxon>Cnidaria</taxon>
        <taxon>Anthozoa</taxon>
        <taxon>Hexacorallia</taxon>
        <taxon>Actiniaria</taxon>
        <taxon>Aiptasiidae</taxon>
        <taxon>Exaiptasia</taxon>
    </lineage>
</organism>
<keyword evidence="3" id="KW-1185">Reference proteome</keyword>
<dbReference type="GeneID" id="110254305"/>
<protein>
    <submittedName>
        <fullName evidence="2">Uncharacterized protein</fullName>
    </submittedName>
</protein>
<dbReference type="EnsemblMetazoa" id="XM_021061283.2">
    <property type="protein sequence ID" value="XP_020916942.2"/>
    <property type="gene ID" value="LOC110254305"/>
</dbReference>
<dbReference type="Proteomes" id="UP000887567">
    <property type="component" value="Unplaced"/>
</dbReference>
<dbReference type="KEGG" id="epa:110254305"/>
<feature type="region of interest" description="Disordered" evidence="1">
    <location>
        <begin position="106"/>
        <end position="131"/>
    </location>
</feature>
<reference evidence="2" key="1">
    <citation type="submission" date="2022-11" db="UniProtKB">
        <authorList>
            <consortium name="EnsemblMetazoa"/>
        </authorList>
    </citation>
    <scope>IDENTIFICATION</scope>
</reference>
<feature type="compositionally biased region" description="Basic and acidic residues" evidence="1">
    <location>
        <begin position="263"/>
        <end position="294"/>
    </location>
</feature>
<dbReference type="OrthoDB" id="5983774at2759"/>
<feature type="region of interest" description="Disordered" evidence="1">
    <location>
        <begin position="256"/>
        <end position="303"/>
    </location>
</feature>
<name>A0A913YAV3_EXADI</name>
<evidence type="ECO:0000313" key="2">
    <source>
        <dbReference type="EnsemblMetazoa" id="XP_020916942.2"/>
    </source>
</evidence>